<dbReference type="InterPro" id="IPR001633">
    <property type="entry name" value="EAL_dom"/>
</dbReference>
<evidence type="ECO:0000259" key="4">
    <source>
        <dbReference type="PROSITE" id="PS50887"/>
    </source>
</evidence>
<dbReference type="PANTHER" id="PTHR44757">
    <property type="entry name" value="DIGUANYLATE CYCLASE DGCP"/>
    <property type="match status" value="1"/>
</dbReference>
<reference evidence="5 6" key="1">
    <citation type="submission" date="2019-03" db="EMBL/GenBank/DDBJ databases">
        <title>Subsurface microbial communities from deep shales in Ohio and West Virginia, USA.</title>
        <authorList>
            <person name="Wrighton K."/>
        </authorList>
    </citation>
    <scope>NUCLEOTIDE SEQUENCE [LARGE SCALE GENOMIC DNA]</scope>
    <source>
        <strain evidence="5 6">MSL 6dP</strain>
    </source>
</reference>
<dbReference type="PROSITE" id="PS50887">
    <property type="entry name" value="GGDEF"/>
    <property type="match status" value="1"/>
</dbReference>
<dbReference type="Pfam" id="PF08448">
    <property type="entry name" value="PAS_4"/>
    <property type="match status" value="1"/>
</dbReference>
<proteinExistence type="predicted"/>
<dbReference type="AlphaFoldDB" id="A0A4R8H194"/>
<dbReference type="CDD" id="cd01948">
    <property type="entry name" value="EAL"/>
    <property type="match status" value="1"/>
</dbReference>
<dbReference type="Pfam" id="PF13426">
    <property type="entry name" value="PAS_9"/>
    <property type="match status" value="1"/>
</dbReference>
<dbReference type="CDD" id="cd01949">
    <property type="entry name" value="GGDEF"/>
    <property type="match status" value="1"/>
</dbReference>
<dbReference type="NCBIfam" id="TIGR00229">
    <property type="entry name" value="sensory_box"/>
    <property type="match status" value="2"/>
</dbReference>
<feature type="domain" description="PAC" evidence="2">
    <location>
        <begin position="219"/>
        <end position="270"/>
    </location>
</feature>
<dbReference type="PROSITE" id="PS50112">
    <property type="entry name" value="PAS"/>
    <property type="match status" value="1"/>
</dbReference>
<dbReference type="FunFam" id="3.20.20.450:FF:000001">
    <property type="entry name" value="Cyclic di-GMP phosphodiesterase yahA"/>
    <property type="match status" value="1"/>
</dbReference>
<dbReference type="SUPFAM" id="SSF55785">
    <property type="entry name" value="PYP-like sensor domain (PAS domain)"/>
    <property type="match status" value="2"/>
</dbReference>
<feature type="domain" description="EAL" evidence="3">
    <location>
        <begin position="441"/>
        <end position="692"/>
    </location>
</feature>
<dbReference type="SMART" id="SM00267">
    <property type="entry name" value="GGDEF"/>
    <property type="match status" value="1"/>
</dbReference>
<dbReference type="Gene3D" id="3.20.20.450">
    <property type="entry name" value="EAL domain"/>
    <property type="match status" value="1"/>
</dbReference>
<protein>
    <submittedName>
        <fullName evidence="5">PAS domain S-box-containing protein/diguanylate cyclase (GGDEF)-like protein</fullName>
    </submittedName>
</protein>
<dbReference type="Proteomes" id="UP000295832">
    <property type="component" value="Unassembled WGS sequence"/>
</dbReference>
<organism evidence="5 6">
    <name type="scientific">Orenia marismortui</name>
    <dbReference type="NCBI Taxonomy" id="46469"/>
    <lineage>
        <taxon>Bacteria</taxon>
        <taxon>Bacillati</taxon>
        <taxon>Bacillota</taxon>
        <taxon>Clostridia</taxon>
        <taxon>Halanaerobiales</taxon>
        <taxon>Halobacteroidaceae</taxon>
        <taxon>Orenia</taxon>
    </lineage>
</organism>
<dbReference type="InterPro" id="IPR052155">
    <property type="entry name" value="Biofilm_reg_signaling"/>
</dbReference>
<accession>A0A4R8H194</accession>
<dbReference type="PANTHER" id="PTHR44757:SF2">
    <property type="entry name" value="BIOFILM ARCHITECTURE MAINTENANCE PROTEIN MBAA"/>
    <property type="match status" value="1"/>
</dbReference>
<dbReference type="InterPro" id="IPR035965">
    <property type="entry name" value="PAS-like_dom_sf"/>
</dbReference>
<evidence type="ECO:0000313" key="5">
    <source>
        <dbReference type="EMBL" id="TDX53204.1"/>
    </source>
</evidence>
<dbReference type="InterPro" id="IPR000160">
    <property type="entry name" value="GGDEF_dom"/>
</dbReference>
<name>A0A4R8H194_9FIRM</name>
<sequence length="692" mass="79406">MKKDKKFRSISNMRECILFLRQENMTYRDLIASIPQPILIHQKKKILYANKLALDTLGVKSLEDIICRSIFDFISVDYNQVLMDRINEVYDDGDLDWHEIEIDRADGNKALVELACQIANISGDEVVITVFKDITARKEIEKSIKENKERFQSLFEYNPDSVFASDSDGRFISVNSASQKLTGYNEEELLKMSFEDLVLEDECKKVWGYYQKALNGEAQSFKCSILNKENQSLDLSVKVFPMKANNELVGVYGIAKDITEEKRMKDKIEYIANHDQLTRLPNRYYIYNYIEELISKAEIKNFSILFIDLDRFKLINDTLGHNTGDIFLQQVAKRLKSSVRKKDIVARLGGDEFIILMEEESKDVIKKVSQRIIDKISYPFMVGGNSIATSASIGISIYPDGGADLEDLLKHADIAMYEAKKRVGGNYKFYNSEIEKRYYNKIELENDLKKAIRNDELFMIYQPQFDLSTEKLTGIEALIRWEHPRKGMISPVEFIPIAEETGLIVPMGKWILRTVCEQNKRWQDAGFDPIRVAVNVSIRQLQEDDFVDSVKEVIEETSLEPEFLEIEITENIMRNVSDLNHKLIALKEIGVTVSIDDFGTGYSSLNIISDLPIDSIKIDKSFIDGLVTKAKKQVLAKTIINMGHNLNFSIIAEGIETREQLSFLRNNSCNIGQGYLFSKPVSAKEVEEYFLN</sequence>
<feature type="domain" description="GGDEF" evidence="4">
    <location>
        <begin position="300"/>
        <end position="433"/>
    </location>
</feature>
<dbReference type="InterPro" id="IPR035919">
    <property type="entry name" value="EAL_sf"/>
</dbReference>
<dbReference type="InterPro" id="IPR043128">
    <property type="entry name" value="Rev_trsase/Diguanyl_cyclase"/>
</dbReference>
<dbReference type="Pfam" id="PF00563">
    <property type="entry name" value="EAL"/>
    <property type="match status" value="1"/>
</dbReference>
<evidence type="ECO:0000259" key="2">
    <source>
        <dbReference type="PROSITE" id="PS50113"/>
    </source>
</evidence>
<dbReference type="SMART" id="SM00052">
    <property type="entry name" value="EAL"/>
    <property type="match status" value="1"/>
</dbReference>
<dbReference type="EMBL" id="SOEG01000003">
    <property type="protein sequence ID" value="TDX53204.1"/>
    <property type="molecule type" value="Genomic_DNA"/>
</dbReference>
<evidence type="ECO:0000259" key="1">
    <source>
        <dbReference type="PROSITE" id="PS50112"/>
    </source>
</evidence>
<feature type="domain" description="PAS" evidence="1">
    <location>
        <begin position="147"/>
        <end position="217"/>
    </location>
</feature>
<feature type="domain" description="PAC" evidence="2">
    <location>
        <begin position="96"/>
        <end position="146"/>
    </location>
</feature>
<gene>
    <name evidence="5" type="ORF">C7959_10356</name>
</gene>
<dbReference type="Gene3D" id="3.30.70.270">
    <property type="match status" value="1"/>
</dbReference>
<evidence type="ECO:0000259" key="3">
    <source>
        <dbReference type="PROSITE" id="PS50883"/>
    </source>
</evidence>
<dbReference type="InterPro" id="IPR029787">
    <property type="entry name" value="Nucleotide_cyclase"/>
</dbReference>
<dbReference type="Pfam" id="PF00990">
    <property type="entry name" value="GGDEF"/>
    <property type="match status" value="1"/>
</dbReference>
<dbReference type="SUPFAM" id="SSF141868">
    <property type="entry name" value="EAL domain-like"/>
    <property type="match status" value="1"/>
</dbReference>
<dbReference type="NCBIfam" id="TIGR00254">
    <property type="entry name" value="GGDEF"/>
    <property type="match status" value="1"/>
</dbReference>
<dbReference type="InterPro" id="IPR013656">
    <property type="entry name" value="PAS_4"/>
</dbReference>
<dbReference type="SUPFAM" id="SSF55073">
    <property type="entry name" value="Nucleotide cyclase"/>
    <property type="match status" value="1"/>
</dbReference>
<dbReference type="PROSITE" id="PS50883">
    <property type="entry name" value="EAL"/>
    <property type="match status" value="1"/>
</dbReference>
<dbReference type="SMART" id="SM00091">
    <property type="entry name" value="PAS"/>
    <property type="match status" value="2"/>
</dbReference>
<comment type="caution">
    <text evidence="5">The sequence shown here is derived from an EMBL/GenBank/DDBJ whole genome shotgun (WGS) entry which is preliminary data.</text>
</comment>
<dbReference type="InterPro" id="IPR000700">
    <property type="entry name" value="PAS-assoc_C"/>
</dbReference>
<dbReference type="InterPro" id="IPR000014">
    <property type="entry name" value="PAS"/>
</dbReference>
<evidence type="ECO:0000313" key="6">
    <source>
        <dbReference type="Proteomes" id="UP000295832"/>
    </source>
</evidence>
<dbReference type="RefSeq" id="WP_134114821.1">
    <property type="nucleotide sequence ID" value="NZ_SOEG01000003.1"/>
</dbReference>
<dbReference type="Gene3D" id="3.30.450.20">
    <property type="entry name" value="PAS domain"/>
    <property type="match status" value="2"/>
</dbReference>
<keyword evidence="6" id="KW-1185">Reference proteome</keyword>
<dbReference type="PROSITE" id="PS50113">
    <property type="entry name" value="PAC"/>
    <property type="match status" value="2"/>
</dbReference>
<dbReference type="CDD" id="cd00130">
    <property type="entry name" value="PAS"/>
    <property type="match status" value="2"/>
</dbReference>
<dbReference type="STRING" id="926561.GCA_000379025_01737"/>